<evidence type="ECO:0000313" key="2">
    <source>
        <dbReference type="EMBL" id="PWK18455.1"/>
    </source>
</evidence>
<comment type="caution">
    <text evidence="2">The sequence shown here is derived from an EMBL/GenBank/DDBJ whole genome shotgun (WGS) entry which is preliminary data.</text>
</comment>
<evidence type="ECO:0000313" key="1">
    <source>
        <dbReference type="EMBL" id="MBD1263179.1"/>
    </source>
</evidence>
<organism evidence="2 3">
    <name type="scientific">Maribacter polysiphoniae</name>
    <dbReference type="NCBI Taxonomy" id="429344"/>
    <lineage>
        <taxon>Bacteria</taxon>
        <taxon>Pseudomonadati</taxon>
        <taxon>Bacteroidota</taxon>
        <taxon>Flavobacteriia</taxon>
        <taxon>Flavobacteriales</taxon>
        <taxon>Flavobacteriaceae</taxon>
        <taxon>Maribacter</taxon>
    </lineage>
</organism>
<protein>
    <submittedName>
        <fullName evidence="2">Uncharacterized protein</fullName>
    </submittedName>
</protein>
<evidence type="ECO:0000313" key="4">
    <source>
        <dbReference type="Proteomes" id="UP000651837"/>
    </source>
</evidence>
<evidence type="ECO:0000313" key="3">
    <source>
        <dbReference type="Proteomes" id="UP000245667"/>
    </source>
</evidence>
<dbReference type="Proteomes" id="UP000651837">
    <property type="component" value="Unassembled WGS sequence"/>
</dbReference>
<dbReference type="OrthoDB" id="9906602at2"/>
<dbReference type="EMBL" id="JACWLN010000019">
    <property type="protein sequence ID" value="MBD1263179.1"/>
    <property type="molecule type" value="Genomic_DNA"/>
</dbReference>
<proteinExistence type="predicted"/>
<keyword evidence="4" id="KW-1185">Reference proteome</keyword>
<name>A0A316DKN6_9FLAO</name>
<dbReference type="Proteomes" id="UP000245667">
    <property type="component" value="Unassembled WGS sequence"/>
</dbReference>
<sequence>MQTKFIRVEKGIGGKTKFSFFQLDVFKFLHEEMGYSYIRIKGKGKYIKSTAGGYEIVRFQELRDDFTEYLRNDFDYNLLPEDISREDLMNKYYQKNPITQPYARAYFSSIDIPNEITLARKQK</sequence>
<dbReference type="RefSeq" id="WP_109654974.1">
    <property type="nucleotide sequence ID" value="NZ_JACWLN010000019.1"/>
</dbReference>
<dbReference type="AlphaFoldDB" id="A0A316DKN6"/>
<gene>
    <name evidence="1" type="ORF">HZY62_21510</name>
    <name evidence="2" type="ORF">LX92_04329</name>
</gene>
<reference evidence="1 4" key="2">
    <citation type="submission" date="2020-07" db="EMBL/GenBank/DDBJ databases">
        <title>The draft genome sequence of Maribacter polysiphoniae KCTC 22021.</title>
        <authorList>
            <person name="Mu L."/>
        </authorList>
    </citation>
    <scope>NUCLEOTIDE SEQUENCE [LARGE SCALE GENOMIC DNA]</scope>
    <source>
        <strain evidence="1 4">KCTC 22021</strain>
    </source>
</reference>
<reference evidence="2 3" key="1">
    <citation type="submission" date="2018-05" db="EMBL/GenBank/DDBJ databases">
        <title>Genomic Encyclopedia of Archaeal and Bacterial Type Strains, Phase II (KMG-II): from individual species to whole genera.</title>
        <authorList>
            <person name="Goeker M."/>
        </authorList>
    </citation>
    <scope>NUCLEOTIDE SEQUENCE [LARGE SCALE GENOMIC DNA]</scope>
    <source>
        <strain evidence="2 3">DSM 23514</strain>
    </source>
</reference>
<dbReference type="EMBL" id="QGGQ01000017">
    <property type="protein sequence ID" value="PWK18455.1"/>
    <property type="molecule type" value="Genomic_DNA"/>
</dbReference>
<accession>A0A316DKN6</accession>